<dbReference type="PANTHER" id="PTHR43179">
    <property type="entry name" value="RHAMNOSYLTRANSFERASE WBBL"/>
    <property type="match status" value="1"/>
</dbReference>
<evidence type="ECO:0000256" key="1">
    <source>
        <dbReference type="ARBA" id="ARBA00006739"/>
    </source>
</evidence>
<feature type="domain" description="Glycosyltransferase 2-like" evidence="4">
    <location>
        <begin position="9"/>
        <end position="175"/>
    </location>
</feature>
<keyword evidence="2" id="KW-0328">Glycosyltransferase</keyword>
<name>A0A2H0BVS1_9BACT</name>
<dbReference type="AlphaFoldDB" id="A0A2H0BVS1"/>
<organism evidence="5 6">
    <name type="scientific">Candidatus Roizmanbacteria bacterium CG22_combo_CG10-13_8_21_14_all_38_20</name>
    <dbReference type="NCBI Taxonomy" id="1974862"/>
    <lineage>
        <taxon>Bacteria</taxon>
        <taxon>Candidatus Roizmaniibacteriota</taxon>
    </lineage>
</organism>
<evidence type="ECO:0000313" key="6">
    <source>
        <dbReference type="Proteomes" id="UP000231246"/>
    </source>
</evidence>
<dbReference type="Proteomes" id="UP000231246">
    <property type="component" value="Unassembled WGS sequence"/>
</dbReference>
<dbReference type="InterPro" id="IPR029044">
    <property type="entry name" value="Nucleotide-diphossugar_trans"/>
</dbReference>
<sequence>MAKLKSLVSIVIPNYNGEELLKQNLPKIAQAALAYDSTIEIIVVDDASIDNSVTQIESQRSKVKNIKLVRHEKNRGFSVAVNTGVANARGDIVVLLNSDVSPEFNFLEPLISHFTDEKIFAVGCLDKSIEGNKTIERGRGIGWWERGMVVHKRGEVNKADTFWVSGGSGAFRKYIWDKLGGMDELYKPFYWEDIDLSYRARKAGYKLLFESKSVVTHAHSDGTIKSNFSDEEIKSIAYRNQLLFVWKNITDLQLTISHIVWLPYHFLATIARGDFAFSYGFVLALFRLGIVSRQRSNYVYNDKKILNKT</sequence>
<dbReference type="Gene3D" id="3.90.550.10">
    <property type="entry name" value="Spore Coat Polysaccharide Biosynthesis Protein SpsA, Chain A"/>
    <property type="match status" value="1"/>
</dbReference>
<evidence type="ECO:0000313" key="5">
    <source>
        <dbReference type="EMBL" id="PIP61731.1"/>
    </source>
</evidence>
<evidence type="ECO:0000256" key="3">
    <source>
        <dbReference type="ARBA" id="ARBA00022679"/>
    </source>
</evidence>
<keyword evidence="3" id="KW-0808">Transferase</keyword>
<proteinExistence type="inferred from homology"/>
<gene>
    <name evidence="5" type="ORF">COW99_02525</name>
</gene>
<evidence type="ECO:0000259" key="4">
    <source>
        <dbReference type="Pfam" id="PF00535"/>
    </source>
</evidence>
<reference evidence="5 6" key="1">
    <citation type="submission" date="2017-09" db="EMBL/GenBank/DDBJ databases">
        <title>Depth-based differentiation of microbial function through sediment-hosted aquifers and enrichment of novel symbionts in the deep terrestrial subsurface.</title>
        <authorList>
            <person name="Probst A.J."/>
            <person name="Ladd B."/>
            <person name="Jarett J.K."/>
            <person name="Geller-Mcgrath D.E."/>
            <person name="Sieber C.M."/>
            <person name="Emerson J.B."/>
            <person name="Anantharaman K."/>
            <person name="Thomas B.C."/>
            <person name="Malmstrom R."/>
            <person name="Stieglmeier M."/>
            <person name="Klingl A."/>
            <person name="Woyke T."/>
            <person name="Ryan C.M."/>
            <person name="Banfield J.F."/>
        </authorList>
    </citation>
    <scope>NUCLEOTIDE SEQUENCE [LARGE SCALE GENOMIC DNA]</scope>
    <source>
        <strain evidence="5">CG22_combo_CG10-13_8_21_14_all_38_20</strain>
    </source>
</reference>
<dbReference type="CDD" id="cd04186">
    <property type="entry name" value="GT_2_like_c"/>
    <property type="match status" value="1"/>
</dbReference>
<accession>A0A2H0BVS1</accession>
<comment type="caution">
    <text evidence="5">The sequence shown here is derived from an EMBL/GenBank/DDBJ whole genome shotgun (WGS) entry which is preliminary data.</text>
</comment>
<protein>
    <recommendedName>
        <fullName evidence="4">Glycosyltransferase 2-like domain-containing protein</fullName>
    </recommendedName>
</protein>
<dbReference type="EMBL" id="PCTA01000017">
    <property type="protein sequence ID" value="PIP61731.1"/>
    <property type="molecule type" value="Genomic_DNA"/>
</dbReference>
<dbReference type="InterPro" id="IPR001173">
    <property type="entry name" value="Glyco_trans_2-like"/>
</dbReference>
<dbReference type="Pfam" id="PF00535">
    <property type="entry name" value="Glycos_transf_2"/>
    <property type="match status" value="1"/>
</dbReference>
<comment type="similarity">
    <text evidence="1">Belongs to the glycosyltransferase 2 family.</text>
</comment>
<dbReference type="GO" id="GO:0016757">
    <property type="term" value="F:glycosyltransferase activity"/>
    <property type="evidence" value="ECO:0007669"/>
    <property type="project" value="UniProtKB-KW"/>
</dbReference>
<dbReference type="PANTHER" id="PTHR43179:SF12">
    <property type="entry name" value="GALACTOFURANOSYLTRANSFERASE GLFT2"/>
    <property type="match status" value="1"/>
</dbReference>
<dbReference type="SUPFAM" id="SSF53448">
    <property type="entry name" value="Nucleotide-diphospho-sugar transferases"/>
    <property type="match status" value="1"/>
</dbReference>
<evidence type="ECO:0000256" key="2">
    <source>
        <dbReference type="ARBA" id="ARBA00022676"/>
    </source>
</evidence>